<dbReference type="GO" id="GO:0052621">
    <property type="term" value="F:diguanylate cyclase activity"/>
    <property type="evidence" value="ECO:0007669"/>
    <property type="project" value="TreeGrafter"/>
</dbReference>
<feature type="transmembrane region" description="Helical" evidence="1">
    <location>
        <begin position="303"/>
        <end position="321"/>
    </location>
</feature>
<protein>
    <submittedName>
        <fullName evidence="3">Diguanylate cyclase (GGDEF)-like protein</fullName>
    </submittedName>
</protein>
<evidence type="ECO:0000256" key="1">
    <source>
        <dbReference type="SAM" id="Phobius"/>
    </source>
</evidence>
<keyword evidence="1" id="KW-1133">Transmembrane helix</keyword>
<feature type="transmembrane region" description="Helical" evidence="1">
    <location>
        <begin position="31"/>
        <end position="53"/>
    </location>
</feature>
<dbReference type="STRING" id="1210086.GCA_001613105_00321"/>
<dbReference type="CDD" id="cd01949">
    <property type="entry name" value="GGDEF"/>
    <property type="match status" value="1"/>
</dbReference>
<dbReference type="GO" id="GO:0005886">
    <property type="term" value="C:plasma membrane"/>
    <property type="evidence" value="ECO:0007669"/>
    <property type="project" value="TreeGrafter"/>
</dbReference>
<dbReference type="RefSeq" id="WP_067990704.1">
    <property type="nucleotide sequence ID" value="NZ_QQBC01000001.1"/>
</dbReference>
<dbReference type="AlphaFoldDB" id="A0A370IDY4"/>
<evidence type="ECO:0000313" key="4">
    <source>
        <dbReference type="Proteomes" id="UP000254869"/>
    </source>
</evidence>
<dbReference type="SMART" id="SM00267">
    <property type="entry name" value="GGDEF"/>
    <property type="match status" value="1"/>
</dbReference>
<dbReference type="GO" id="GO:0043709">
    <property type="term" value="P:cell adhesion involved in single-species biofilm formation"/>
    <property type="evidence" value="ECO:0007669"/>
    <property type="project" value="TreeGrafter"/>
</dbReference>
<feature type="transmembrane region" description="Helical" evidence="1">
    <location>
        <begin position="65"/>
        <end position="83"/>
    </location>
</feature>
<dbReference type="SUPFAM" id="SSF55073">
    <property type="entry name" value="Nucleotide cyclase"/>
    <property type="match status" value="1"/>
</dbReference>
<keyword evidence="1" id="KW-0472">Membrane</keyword>
<dbReference type="PROSITE" id="PS50887">
    <property type="entry name" value="GGDEF"/>
    <property type="match status" value="1"/>
</dbReference>
<feature type="transmembrane region" description="Helical" evidence="1">
    <location>
        <begin position="118"/>
        <end position="136"/>
    </location>
</feature>
<feature type="transmembrane region" description="Helical" evidence="1">
    <location>
        <begin position="166"/>
        <end position="190"/>
    </location>
</feature>
<name>A0A370IDY4_9NOCA</name>
<gene>
    <name evidence="3" type="ORF">DFR76_101468</name>
</gene>
<dbReference type="InterPro" id="IPR043128">
    <property type="entry name" value="Rev_trsase/Diguanyl_cyclase"/>
</dbReference>
<dbReference type="NCBIfam" id="TIGR00254">
    <property type="entry name" value="GGDEF"/>
    <property type="match status" value="1"/>
</dbReference>
<feature type="domain" description="GGDEF" evidence="2">
    <location>
        <begin position="223"/>
        <end position="357"/>
    </location>
</feature>
<proteinExistence type="predicted"/>
<evidence type="ECO:0000259" key="2">
    <source>
        <dbReference type="PROSITE" id="PS50887"/>
    </source>
</evidence>
<keyword evidence="4" id="KW-1185">Reference proteome</keyword>
<dbReference type="PANTHER" id="PTHR45138:SF9">
    <property type="entry name" value="DIGUANYLATE CYCLASE DGCM-RELATED"/>
    <property type="match status" value="1"/>
</dbReference>
<organism evidence="3 4">
    <name type="scientific">Nocardia pseudobrasiliensis</name>
    <dbReference type="NCBI Taxonomy" id="45979"/>
    <lineage>
        <taxon>Bacteria</taxon>
        <taxon>Bacillati</taxon>
        <taxon>Actinomycetota</taxon>
        <taxon>Actinomycetes</taxon>
        <taxon>Mycobacteriales</taxon>
        <taxon>Nocardiaceae</taxon>
        <taxon>Nocardia</taxon>
    </lineage>
</organism>
<feature type="transmembrane region" description="Helical" evidence="1">
    <location>
        <begin position="89"/>
        <end position="109"/>
    </location>
</feature>
<dbReference type="InterPro" id="IPR029787">
    <property type="entry name" value="Nucleotide_cyclase"/>
</dbReference>
<dbReference type="EMBL" id="QQBC01000001">
    <property type="protein sequence ID" value="RDI68932.1"/>
    <property type="molecule type" value="Genomic_DNA"/>
</dbReference>
<accession>A0A370IDY4</accession>
<dbReference type="InterPro" id="IPR050469">
    <property type="entry name" value="Diguanylate_Cyclase"/>
</dbReference>
<dbReference type="PANTHER" id="PTHR45138">
    <property type="entry name" value="REGULATORY COMPONENTS OF SENSORY TRANSDUCTION SYSTEM"/>
    <property type="match status" value="1"/>
</dbReference>
<comment type="caution">
    <text evidence="3">The sequence shown here is derived from an EMBL/GenBank/DDBJ whole genome shotgun (WGS) entry which is preliminary data.</text>
</comment>
<dbReference type="Gene3D" id="3.30.70.270">
    <property type="match status" value="1"/>
</dbReference>
<evidence type="ECO:0000313" key="3">
    <source>
        <dbReference type="EMBL" id="RDI68932.1"/>
    </source>
</evidence>
<dbReference type="Pfam" id="PF00990">
    <property type="entry name" value="GGDEF"/>
    <property type="match status" value="1"/>
</dbReference>
<reference evidence="3 4" key="1">
    <citation type="submission" date="2018-07" db="EMBL/GenBank/DDBJ databases">
        <title>Genomic Encyclopedia of Type Strains, Phase IV (KMG-IV): sequencing the most valuable type-strain genomes for metagenomic binning, comparative biology and taxonomic classification.</title>
        <authorList>
            <person name="Goeker M."/>
        </authorList>
    </citation>
    <scope>NUCLEOTIDE SEQUENCE [LARGE SCALE GENOMIC DNA]</scope>
    <source>
        <strain evidence="3 4">DSM 44290</strain>
    </source>
</reference>
<dbReference type="GO" id="GO:1902201">
    <property type="term" value="P:negative regulation of bacterial-type flagellum-dependent cell motility"/>
    <property type="evidence" value="ECO:0007669"/>
    <property type="project" value="TreeGrafter"/>
</dbReference>
<dbReference type="InterPro" id="IPR000160">
    <property type="entry name" value="GGDEF_dom"/>
</dbReference>
<dbReference type="Proteomes" id="UP000254869">
    <property type="component" value="Unassembled WGS sequence"/>
</dbReference>
<sequence>MDYRELVRSWWHDGDRQHLLVKTIASHSALAAMRAVVCSGGAIGLAVTIAVALSAETSDRPAGHTIALLCVAVSAWWTVRWLFPPWPDKVESAVAIAVTDLFLGVLCLVSDSYLAKGAAVYLLVVAGIYCVFLHSAKVLAAHAAWSMACVIAAAIPHLAPGTMPMAVAAIVVAVIVNAVLLPGMQFNYWLLWTDLLSDGLTKLWSRRGLEFHAAAVIDRSGPEPVYAIMIDLDRFKDVNDRWGHVVGDEVLRSTADCLRLAAPPDAVIARIGGEEFAVFGRLPGTDAHTIAERMRRTIADSTVPVAVTASIGAAVFAIAAARQARPRRILEDLLQRADTAMYRAKQRGGDAVEMDHGRIAAG</sequence>
<keyword evidence="1" id="KW-0812">Transmembrane</keyword>